<dbReference type="AlphaFoldDB" id="A0A0K0EPW2"/>
<protein>
    <submittedName>
        <fullName evidence="1">HECT domain-containing protein</fullName>
    </submittedName>
</protein>
<dbReference type="WBParaSite" id="SSTP_0001149300.1">
    <property type="protein sequence ID" value="SSTP_0001149300.1"/>
    <property type="gene ID" value="SSTP_0001149300"/>
</dbReference>
<accession>A0A0K0EPW2</accession>
<organism evidence="1">
    <name type="scientific">Strongyloides stercoralis</name>
    <name type="common">Threadworm</name>
    <dbReference type="NCBI Taxonomy" id="6248"/>
    <lineage>
        <taxon>Eukaryota</taxon>
        <taxon>Metazoa</taxon>
        <taxon>Ecdysozoa</taxon>
        <taxon>Nematoda</taxon>
        <taxon>Chromadorea</taxon>
        <taxon>Rhabditida</taxon>
        <taxon>Tylenchina</taxon>
        <taxon>Panagrolaimomorpha</taxon>
        <taxon>Strongyloidoidea</taxon>
        <taxon>Strongyloididae</taxon>
        <taxon>Strongyloides</taxon>
    </lineage>
</organism>
<evidence type="ECO:0000313" key="1">
    <source>
        <dbReference type="WBParaSite" id="SSTP_0001149300.1"/>
    </source>
</evidence>
<reference evidence="1" key="1">
    <citation type="submission" date="2015-08" db="UniProtKB">
        <authorList>
            <consortium name="WormBaseParasite"/>
        </authorList>
    </citation>
    <scope>IDENTIFICATION</scope>
</reference>
<sequence>TGTDSEALRLFWKELENVPILQLNLKQRSFSKRG</sequence>
<proteinExistence type="predicted"/>
<name>A0A0K0EPW2_STRER</name>